<keyword evidence="2" id="KW-1185">Reference proteome</keyword>
<dbReference type="EMBL" id="VDMD01000001">
    <property type="protein sequence ID" value="TRM70444.1"/>
    <property type="molecule type" value="Genomic_DNA"/>
</dbReference>
<evidence type="ECO:0000313" key="1">
    <source>
        <dbReference type="EMBL" id="TRM70444.1"/>
    </source>
</evidence>
<accession>A0A550D071</accession>
<sequence>MFHGLAAHVHERAAAEGPEGRCSPLLFDPSSSSTITACTPQPIFINYWPSDQHERAIALDMTSAAQYAC</sequence>
<organism evidence="1 2">
    <name type="scientific">Schizophyllum amplum</name>
    <dbReference type="NCBI Taxonomy" id="97359"/>
    <lineage>
        <taxon>Eukaryota</taxon>
        <taxon>Fungi</taxon>
        <taxon>Dikarya</taxon>
        <taxon>Basidiomycota</taxon>
        <taxon>Agaricomycotina</taxon>
        <taxon>Agaricomycetes</taxon>
        <taxon>Agaricomycetidae</taxon>
        <taxon>Agaricales</taxon>
        <taxon>Schizophyllaceae</taxon>
        <taxon>Schizophyllum</taxon>
    </lineage>
</organism>
<comment type="caution">
    <text evidence="1">The sequence shown here is derived from an EMBL/GenBank/DDBJ whole genome shotgun (WGS) entry which is preliminary data.</text>
</comment>
<dbReference type="Proteomes" id="UP000320762">
    <property type="component" value="Unassembled WGS sequence"/>
</dbReference>
<reference evidence="1 2" key="1">
    <citation type="journal article" date="2019" name="New Phytol.">
        <title>Comparative genomics reveals unique wood-decay strategies and fruiting body development in the Schizophyllaceae.</title>
        <authorList>
            <person name="Almasi E."/>
            <person name="Sahu N."/>
            <person name="Krizsan K."/>
            <person name="Balint B."/>
            <person name="Kovacs G.M."/>
            <person name="Kiss B."/>
            <person name="Cseklye J."/>
            <person name="Drula E."/>
            <person name="Henrissat B."/>
            <person name="Nagy I."/>
            <person name="Chovatia M."/>
            <person name="Adam C."/>
            <person name="LaButti K."/>
            <person name="Lipzen A."/>
            <person name="Riley R."/>
            <person name="Grigoriev I.V."/>
            <person name="Nagy L.G."/>
        </authorList>
    </citation>
    <scope>NUCLEOTIDE SEQUENCE [LARGE SCALE GENOMIC DNA]</scope>
    <source>
        <strain evidence="1 2">NL-1724</strain>
    </source>
</reference>
<name>A0A550D071_9AGAR</name>
<protein>
    <submittedName>
        <fullName evidence="1">Uncharacterized protein</fullName>
    </submittedName>
</protein>
<proteinExistence type="predicted"/>
<evidence type="ECO:0000313" key="2">
    <source>
        <dbReference type="Proteomes" id="UP000320762"/>
    </source>
</evidence>
<dbReference type="AlphaFoldDB" id="A0A550D071"/>
<gene>
    <name evidence="1" type="ORF">BD626DRAFT_477459</name>
</gene>